<keyword evidence="1" id="KW-0472">Membrane</keyword>
<keyword evidence="1" id="KW-1133">Transmembrane helix</keyword>
<comment type="caution">
    <text evidence="2">The sequence shown here is derived from an EMBL/GenBank/DDBJ whole genome shotgun (WGS) entry which is preliminary data.</text>
</comment>
<evidence type="ECO:0000313" key="2">
    <source>
        <dbReference type="EMBL" id="RCK56649.1"/>
    </source>
</evidence>
<accession>A0A367XTC3</accession>
<proteinExistence type="predicted"/>
<feature type="transmembrane region" description="Helical" evidence="1">
    <location>
        <begin position="47"/>
        <end position="67"/>
    </location>
</feature>
<dbReference type="AlphaFoldDB" id="A0A367XTC3"/>
<evidence type="ECO:0000313" key="3">
    <source>
        <dbReference type="Proteomes" id="UP000253472"/>
    </source>
</evidence>
<organism evidence="2 3">
    <name type="scientific">Candida viswanathii</name>
    <dbReference type="NCBI Taxonomy" id="5486"/>
    <lineage>
        <taxon>Eukaryota</taxon>
        <taxon>Fungi</taxon>
        <taxon>Dikarya</taxon>
        <taxon>Ascomycota</taxon>
        <taxon>Saccharomycotina</taxon>
        <taxon>Pichiomycetes</taxon>
        <taxon>Debaryomycetaceae</taxon>
        <taxon>Candida/Lodderomyces clade</taxon>
        <taxon>Candida</taxon>
    </lineage>
</organism>
<reference evidence="2 3" key="1">
    <citation type="submission" date="2018-06" db="EMBL/GenBank/DDBJ databases">
        <title>Whole genome sequencing of Candida tropicalis (genome annotated by CSBL at Korea University).</title>
        <authorList>
            <person name="Ahn J."/>
        </authorList>
    </citation>
    <scope>NUCLEOTIDE SEQUENCE [LARGE SCALE GENOMIC DNA]</scope>
    <source>
        <strain evidence="2 3">ATCC 20962</strain>
    </source>
</reference>
<keyword evidence="1" id="KW-0812">Transmembrane</keyword>
<evidence type="ECO:0000256" key="1">
    <source>
        <dbReference type="SAM" id="Phobius"/>
    </source>
</evidence>
<gene>
    <name evidence="2" type="ORF">Cantr_05851</name>
</gene>
<dbReference type="Proteomes" id="UP000253472">
    <property type="component" value="Unassembled WGS sequence"/>
</dbReference>
<dbReference type="EMBL" id="QLNQ01000029">
    <property type="protein sequence ID" value="RCK56649.1"/>
    <property type="molecule type" value="Genomic_DNA"/>
</dbReference>
<sequence>MIEMQAEDKPNPMHATRFWANAFLTVATGLLIIGGALAIYPKGDDKFMPYIVYTTILYLAELLTILLEARLLADSSIGGHPQDKNLLLVDCTTSAAVMVVMFAMTFELSDSMLNVAIPFG</sequence>
<keyword evidence="3" id="KW-1185">Reference proteome</keyword>
<feature type="transmembrane region" description="Helical" evidence="1">
    <location>
        <begin position="87"/>
        <end position="106"/>
    </location>
</feature>
<name>A0A367XTC3_9ASCO</name>
<protein>
    <submittedName>
        <fullName evidence="2">Uncharacterized protein</fullName>
    </submittedName>
</protein>
<feature type="transmembrane region" description="Helical" evidence="1">
    <location>
        <begin position="21"/>
        <end position="41"/>
    </location>
</feature>